<dbReference type="AlphaFoldDB" id="A0A1G9DHU3"/>
<evidence type="ECO:0000313" key="2">
    <source>
        <dbReference type="Proteomes" id="UP000199213"/>
    </source>
</evidence>
<organism evidence="1 2">
    <name type="scientific">Actinopolyspora mzabensis</name>
    <dbReference type="NCBI Taxonomy" id="995066"/>
    <lineage>
        <taxon>Bacteria</taxon>
        <taxon>Bacillati</taxon>
        <taxon>Actinomycetota</taxon>
        <taxon>Actinomycetes</taxon>
        <taxon>Actinopolysporales</taxon>
        <taxon>Actinopolysporaceae</taxon>
        <taxon>Actinopolyspora</taxon>
    </lineage>
</organism>
<evidence type="ECO:0000313" key="1">
    <source>
        <dbReference type="EMBL" id="SDK63428.1"/>
    </source>
</evidence>
<sequence length="223" mass="24728">MSNRKLTKEVDFILEWDKAITENWADTDESVGLVKPIKPSHTASIINGETRTPHSPLGHTPEVKLDTPHWPLPSEAVSGGSLPEDEWADDPTIGHWAMATNPEDEAIRLLDHICVAHEGSALVVTDKRIAVVIESHLLKTKSKNENATNGSLINKALHLARPAQEATEKINSKDTDASISTLHEIEIKKVEKTQPLPLGKQIPKRRYYVVDFTDGSRFCHATE</sequence>
<accession>A0A1G9DHU3</accession>
<dbReference type="RefSeq" id="WP_143013116.1">
    <property type="nucleotide sequence ID" value="NZ_FNFM01000010.1"/>
</dbReference>
<dbReference type="OrthoDB" id="3673367at2"/>
<name>A0A1G9DHU3_ACTMZ</name>
<reference evidence="2" key="1">
    <citation type="submission" date="2016-10" db="EMBL/GenBank/DDBJ databases">
        <authorList>
            <person name="Varghese N."/>
            <person name="Submissions S."/>
        </authorList>
    </citation>
    <scope>NUCLEOTIDE SEQUENCE [LARGE SCALE GENOMIC DNA]</scope>
    <source>
        <strain evidence="2">DSM 45460</strain>
    </source>
</reference>
<proteinExistence type="predicted"/>
<gene>
    <name evidence="1" type="ORF">SAMN04487820_110106</name>
</gene>
<keyword evidence="2" id="KW-1185">Reference proteome</keyword>
<dbReference type="EMBL" id="FNFM01000010">
    <property type="protein sequence ID" value="SDK63428.1"/>
    <property type="molecule type" value="Genomic_DNA"/>
</dbReference>
<dbReference type="Proteomes" id="UP000199213">
    <property type="component" value="Unassembled WGS sequence"/>
</dbReference>
<protein>
    <submittedName>
        <fullName evidence="1">Uncharacterized protein</fullName>
    </submittedName>
</protein>